<dbReference type="InterPro" id="IPR000073">
    <property type="entry name" value="AB_hydrolase_1"/>
</dbReference>
<dbReference type="Gene3D" id="3.40.50.1820">
    <property type="entry name" value="alpha/beta hydrolase"/>
    <property type="match status" value="1"/>
</dbReference>
<sequence length="274" mass="27930">MDLPVFGGVPTFARVFDAAIAGAGAPALALHCALAHSGIWAGVAQGLPELCLTAIDLLGHGRSGDWEGRGDYHRAVTRQAMGAMPSGPVHLIGHSFGATVALRIALEDMDHIASLTLIEPVLFCAARSAGGPEFSAHLAQHAGFAAALAAGDAAQAAAAFQGIWGRDAPFDALPAHQRCYIMDRIGLIAAQNPALLDDAAGLLTYGRLEGLGVPVLLLEGADSPAVIGAVNAELARRLPQVQRVVVPGAGHMLPVTHAADCAGVMAKFIANTGG</sequence>
<dbReference type="GO" id="GO:0047372">
    <property type="term" value="F:monoacylglycerol lipase activity"/>
    <property type="evidence" value="ECO:0007669"/>
    <property type="project" value="TreeGrafter"/>
</dbReference>
<dbReference type="GO" id="GO:0046464">
    <property type="term" value="P:acylglycerol catabolic process"/>
    <property type="evidence" value="ECO:0007669"/>
    <property type="project" value="TreeGrafter"/>
</dbReference>
<reference evidence="2 3" key="1">
    <citation type="submission" date="2016-10" db="EMBL/GenBank/DDBJ databases">
        <authorList>
            <person name="de Groot N.N."/>
        </authorList>
    </citation>
    <scope>NUCLEOTIDE SEQUENCE [LARGE SCALE GENOMIC DNA]</scope>
    <source>
        <strain evidence="2 3">CGMCC 1.10836</strain>
    </source>
</reference>
<name>A0A1H8FWV1_9RHOB</name>
<dbReference type="SUPFAM" id="SSF53474">
    <property type="entry name" value="alpha/beta-Hydrolases"/>
    <property type="match status" value="1"/>
</dbReference>
<proteinExistence type="predicted"/>
<dbReference type="InterPro" id="IPR050266">
    <property type="entry name" value="AB_hydrolase_sf"/>
</dbReference>
<dbReference type="InterPro" id="IPR029058">
    <property type="entry name" value="AB_hydrolase_fold"/>
</dbReference>
<dbReference type="Pfam" id="PF00561">
    <property type="entry name" value="Abhydrolase_1"/>
    <property type="match status" value="1"/>
</dbReference>
<dbReference type="GO" id="GO:0016020">
    <property type="term" value="C:membrane"/>
    <property type="evidence" value="ECO:0007669"/>
    <property type="project" value="TreeGrafter"/>
</dbReference>
<dbReference type="OrthoDB" id="9804723at2"/>
<dbReference type="Proteomes" id="UP000183002">
    <property type="component" value="Unassembled WGS sequence"/>
</dbReference>
<dbReference type="AlphaFoldDB" id="A0A1H8FWV1"/>
<gene>
    <name evidence="2" type="ORF">SAMN05216227_101236</name>
</gene>
<evidence type="ECO:0000313" key="3">
    <source>
        <dbReference type="Proteomes" id="UP000183002"/>
    </source>
</evidence>
<keyword evidence="3" id="KW-1185">Reference proteome</keyword>
<dbReference type="PANTHER" id="PTHR43798:SF5">
    <property type="entry name" value="MONOACYLGLYCEROL LIPASE ABHD6"/>
    <property type="match status" value="1"/>
</dbReference>
<protein>
    <submittedName>
        <fullName evidence="2">Pimeloyl-ACP methyl ester carboxylesterase</fullName>
    </submittedName>
</protein>
<organism evidence="2 3">
    <name type="scientific">Pseudorhodobacter antarcticus</name>
    <dbReference type="NCBI Taxonomy" id="1077947"/>
    <lineage>
        <taxon>Bacteria</taxon>
        <taxon>Pseudomonadati</taxon>
        <taxon>Pseudomonadota</taxon>
        <taxon>Alphaproteobacteria</taxon>
        <taxon>Rhodobacterales</taxon>
        <taxon>Paracoccaceae</taxon>
        <taxon>Pseudorhodobacter</taxon>
    </lineage>
</organism>
<feature type="domain" description="AB hydrolase-1" evidence="1">
    <location>
        <begin position="30"/>
        <end position="257"/>
    </location>
</feature>
<dbReference type="PANTHER" id="PTHR43798">
    <property type="entry name" value="MONOACYLGLYCEROL LIPASE"/>
    <property type="match status" value="1"/>
</dbReference>
<dbReference type="STRING" id="1077947.SAMN05216227_101236"/>
<dbReference type="RefSeq" id="WP_082224763.1">
    <property type="nucleotide sequence ID" value="NZ_FOCO01000012.1"/>
</dbReference>
<evidence type="ECO:0000259" key="1">
    <source>
        <dbReference type="Pfam" id="PF00561"/>
    </source>
</evidence>
<accession>A0A1H8FWV1</accession>
<evidence type="ECO:0000313" key="2">
    <source>
        <dbReference type="EMBL" id="SEN36014.1"/>
    </source>
</evidence>
<dbReference type="EMBL" id="FOCO01000012">
    <property type="protein sequence ID" value="SEN36014.1"/>
    <property type="molecule type" value="Genomic_DNA"/>
</dbReference>